<evidence type="ECO:0000256" key="7">
    <source>
        <dbReference type="SAM" id="Phobius"/>
    </source>
</evidence>
<dbReference type="InterPro" id="IPR017896">
    <property type="entry name" value="4Fe4S_Fe-S-bd"/>
</dbReference>
<feature type="transmembrane region" description="Helical" evidence="7">
    <location>
        <begin position="96"/>
        <end position="118"/>
    </location>
</feature>
<dbReference type="OrthoDB" id="9786132at2"/>
<keyword evidence="7" id="KW-0812">Transmembrane</keyword>
<evidence type="ECO:0000256" key="6">
    <source>
        <dbReference type="ARBA" id="ARBA00023014"/>
    </source>
</evidence>
<evidence type="ECO:0000256" key="4">
    <source>
        <dbReference type="ARBA" id="ARBA00022982"/>
    </source>
</evidence>
<keyword evidence="3" id="KW-0479">Metal-binding</keyword>
<dbReference type="Proteomes" id="UP000187651">
    <property type="component" value="Unassembled WGS sequence"/>
</dbReference>
<keyword evidence="1" id="KW-0813">Transport</keyword>
<proteinExistence type="predicted"/>
<name>A0A1G9TH73_9FIRM</name>
<keyword evidence="10" id="KW-1185">Reference proteome</keyword>
<feature type="domain" description="4Fe-4S ferredoxin-type" evidence="8">
    <location>
        <begin position="39"/>
        <end position="81"/>
    </location>
</feature>
<dbReference type="EMBL" id="FNHZ01000001">
    <property type="protein sequence ID" value="SDM47057.1"/>
    <property type="molecule type" value="Genomic_DNA"/>
</dbReference>
<gene>
    <name evidence="9" type="ORF">SAMN05216544_0355</name>
</gene>
<keyword evidence="6" id="KW-0411">Iron-sulfur</keyword>
<reference evidence="10" key="1">
    <citation type="submission" date="2016-10" db="EMBL/GenBank/DDBJ databases">
        <authorList>
            <person name="Varghese N."/>
            <person name="Submissions S."/>
        </authorList>
    </citation>
    <scope>NUCLEOTIDE SEQUENCE [LARGE SCALE GENOMIC DNA]</scope>
    <source>
        <strain evidence="10">M83</strain>
    </source>
</reference>
<feature type="transmembrane region" description="Helical" evidence="7">
    <location>
        <begin position="21"/>
        <end position="42"/>
    </location>
</feature>
<evidence type="ECO:0000313" key="9">
    <source>
        <dbReference type="EMBL" id="SDM47057.1"/>
    </source>
</evidence>
<keyword evidence="4" id="KW-0249">Electron transport</keyword>
<evidence type="ECO:0000256" key="2">
    <source>
        <dbReference type="ARBA" id="ARBA00022485"/>
    </source>
</evidence>
<sequence>MTNSNNVKIKKPKRKKSWMDYLYIWSIIYFALGFFNILFAWLGLIDFILPLIVAIFAGNKYFCNNLCGRGQLFWFLGNKLKLSRKKKAPKFLSSNWLRYGFLAFFLTMFANMLFQTYLVFSGVDSLRKAIKLFWTFKLPWTWAYNGSIFPDWVAKFGFGFYSLMLTSTLIGLIVMLLFKERTWCSFCPMGTMTQGICKLKAKGKE</sequence>
<dbReference type="Pfam" id="PF12801">
    <property type="entry name" value="Fer4_5"/>
    <property type="match status" value="2"/>
</dbReference>
<keyword evidence="5" id="KW-0408">Iron</keyword>
<keyword evidence="7" id="KW-1133">Transmembrane helix</keyword>
<evidence type="ECO:0000256" key="5">
    <source>
        <dbReference type="ARBA" id="ARBA00023004"/>
    </source>
</evidence>
<dbReference type="GO" id="GO:0005886">
    <property type="term" value="C:plasma membrane"/>
    <property type="evidence" value="ECO:0007669"/>
    <property type="project" value="TreeGrafter"/>
</dbReference>
<dbReference type="InterPro" id="IPR051684">
    <property type="entry name" value="Electron_Trans/Redox"/>
</dbReference>
<evidence type="ECO:0000313" key="10">
    <source>
        <dbReference type="Proteomes" id="UP000187651"/>
    </source>
</evidence>
<feature type="domain" description="4Fe-4S ferredoxin-type" evidence="8">
    <location>
        <begin position="169"/>
        <end position="198"/>
    </location>
</feature>
<feature type="transmembrane region" description="Helical" evidence="7">
    <location>
        <begin position="48"/>
        <end position="76"/>
    </location>
</feature>
<dbReference type="AlphaFoldDB" id="A0A1G9TH73"/>
<evidence type="ECO:0000256" key="3">
    <source>
        <dbReference type="ARBA" id="ARBA00022723"/>
    </source>
</evidence>
<evidence type="ECO:0000259" key="8">
    <source>
        <dbReference type="Pfam" id="PF12801"/>
    </source>
</evidence>
<feature type="transmembrane region" description="Helical" evidence="7">
    <location>
        <begin position="158"/>
        <end position="178"/>
    </location>
</feature>
<dbReference type="RefSeq" id="WP_074520646.1">
    <property type="nucleotide sequence ID" value="NZ_FNHZ01000001.1"/>
</dbReference>
<organism evidence="9 10">
    <name type="scientific">Lachnospira pectinoschiza</name>
    <dbReference type="NCBI Taxonomy" id="28052"/>
    <lineage>
        <taxon>Bacteria</taxon>
        <taxon>Bacillati</taxon>
        <taxon>Bacillota</taxon>
        <taxon>Clostridia</taxon>
        <taxon>Lachnospirales</taxon>
        <taxon>Lachnospiraceae</taxon>
        <taxon>Lachnospira</taxon>
    </lineage>
</organism>
<dbReference type="GO" id="GO:0046872">
    <property type="term" value="F:metal ion binding"/>
    <property type="evidence" value="ECO:0007669"/>
    <property type="project" value="UniProtKB-KW"/>
</dbReference>
<evidence type="ECO:0000256" key="1">
    <source>
        <dbReference type="ARBA" id="ARBA00022448"/>
    </source>
</evidence>
<keyword evidence="2" id="KW-0004">4Fe-4S</keyword>
<keyword evidence="7" id="KW-0472">Membrane</keyword>
<dbReference type="GO" id="GO:0051539">
    <property type="term" value="F:4 iron, 4 sulfur cluster binding"/>
    <property type="evidence" value="ECO:0007669"/>
    <property type="project" value="UniProtKB-KW"/>
</dbReference>
<dbReference type="PANTHER" id="PTHR30176:SF3">
    <property type="entry name" value="FERREDOXIN-TYPE PROTEIN NAPH"/>
    <property type="match status" value="1"/>
</dbReference>
<dbReference type="PANTHER" id="PTHR30176">
    <property type="entry name" value="FERREDOXIN-TYPE PROTEIN NAPH"/>
    <property type="match status" value="1"/>
</dbReference>
<protein>
    <submittedName>
        <fullName evidence="9">4Fe-4S binding domain-containing protein</fullName>
    </submittedName>
</protein>
<accession>A0A1G9TH73</accession>